<evidence type="ECO:0000256" key="3">
    <source>
        <dbReference type="ARBA" id="ARBA00022729"/>
    </source>
</evidence>
<dbReference type="RefSeq" id="WP_184095636.1">
    <property type="nucleotide sequence ID" value="NZ_AP023367.1"/>
</dbReference>
<dbReference type="GO" id="GO:0016020">
    <property type="term" value="C:membrane"/>
    <property type="evidence" value="ECO:0007669"/>
    <property type="project" value="UniProtKB-SubCell"/>
</dbReference>
<dbReference type="PANTHER" id="PTHR30429:SF0">
    <property type="entry name" value="METHIONINE-BINDING LIPOPROTEIN METQ"/>
    <property type="match status" value="1"/>
</dbReference>
<comment type="subcellular location">
    <subcellularLocation>
        <location evidence="1">Membrane</location>
        <topology evidence="1">Lipid-anchor</topology>
    </subcellularLocation>
</comment>
<gene>
    <name evidence="9" type="ORF">acsn021_31260</name>
</gene>
<evidence type="ECO:0000256" key="8">
    <source>
        <dbReference type="SAM" id="SignalP"/>
    </source>
</evidence>
<dbReference type="Proteomes" id="UP000515561">
    <property type="component" value="Chromosome"/>
</dbReference>
<feature type="chain" id="PRO_5043456315" evidence="8">
    <location>
        <begin position="20"/>
        <end position="305"/>
    </location>
</feature>
<evidence type="ECO:0000313" key="9">
    <source>
        <dbReference type="EMBL" id="BCJ95557.1"/>
    </source>
</evidence>
<name>A0A6S6R642_9FIRM</name>
<dbReference type="KEGG" id="acel:acsn021_31260"/>
<comment type="similarity">
    <text evidence="2">Belongs to the NlpA lipoprotein family.</text>
</comment>
<keyword evidence="6 9" id="KW-0449">Lipoprotein</keyword>
<evidence type="ECO:0000256" key="7">
    <source>
        <dbReference type="SAM" id="MobiDB-lite"/>
    </source>
</evidence>
<accession>A0A6S6R642</accession>
<dbReference type="PROSITE" id="PS51257">
    <property type="entry name" value="PROKAR_LIPOPROTEIN"/>
    <property type="match status" value="1"/>
</dbReference>
<keyword evidence="4" id="KW-0472">Membrane</keyword>
<feature type="signal peptide" evidence="8">
    <location>
        <begin position="1"/>
        <end position="19"/>
    </location>
</feature>
<evidence type="ECO:0000313" key="10">
    <source>
        <dbReference type="Proteomes" id="UP000515561"/>
    </source>
</evidence>
<keyword evidence="10" id="KW-1185">Reference proteome</keyword>
<feature type="compositionally biased region" description="Basic and acidic residues" evidence="7">
    <location>
        <begin position="44"/>
        <end position="57"/>
    </location>
</feature>
<keyword evidence="5" id="KW-0564">Palmitate</keyword>
<evidence type="ECO:0000256" key="6">
    <source>
        <dbReference type="ARBA" id="ARBA00023288"/>
    </source>
</evidence>
<dbReference type="CDD" id="cd13597">
    <property type="entry name" value="PBP2_lipoprotein_Tp32"/>
    <property type="match status" value="1"/>
</dbReference>
<proteinExistence type="inferred from homology"/>
<feature type="region of interest" description="Disordered" evidence="7">
    <location>
        <begin position="23"/>
        <end position="57"/>
    </location>
</feature>
<evidence type="ECO:0000256" key="1">
    <source>
        <dbReference type="ARBA" id="ARBA00004635"/>
    </source>
</evidence>
<evidence type="ECO:0000256" key="4">
    <source>
        <dbReference type="ARBA" id="ARBA00023136"/>
    </source>
</evidence>
<dbReference type="Pfam" id="PF03180">
    <property type="entry name" value="Lipoprotein_9"/>
    <property type="match status" value="1"/>
</dbReference>
<dbReference type="AlphaFoldDB" id="A0A6S6R642"/>
<dbReference type="PIRSF" id="PIRSF002854">
    <property type="entry name" value="MetQ"/>
    <property type="match status" value="1"/>
</dbReference>
<protein>
    <submittedName>
        <fullName evidence="9">Lipoprotein</fullName>
    </submittedName>
</protein>
<feature type="compositionally biased region" description="Polar residues" evidence="7">
    <location>
        <begin position="28"/>
        <end position="42"/>
    </location>
</feature>
<reference evidence="9 10" key="1">
    <citation type="journal article" date="2016" name="Int. J. Syst. Evol. Microbiol.">
        <title>Descriptions of Anaerotaenia torta gen. nov., sp. nov. and Anaerocolumna cellulosilytica gen. nov., sp. nov. isolated from a methanogenic reactor of cattle waste.</title>
        <authorList>
            <person name="Uek A."/>
            <person name="Ohtaki Y."/>
            <person name="Kaku N."/>
            <person name="Ueki K."/>
        </authorList>
    </citation>
    <scope>NUCLEOTIDE SEQUENCE [LARGE SCALE GENOMIC DNA]</scope>
    <source>
        <strain evidence="9 10">SN021</strain>
    </source>
</reference>
<dbReference type="PANTHER" id="PTHR30429">
    <property type="entry name" value="D-METHIONINE-BINDING LIPOPROTEIN METQ"/>
    <property type="match status" value="1"/>
</dbReference>
<evidence type="ECO:0000256" key="2">
    <source>
        <dbReference type="ARBA" id="ARBA00008973"/>
    </source>
</evidence>
<dbReference type="EMBL" id="AP023367">
    <property type="protein sequence ID" value="BCJ95557.1"/>
    <property type="molecule type" value="Genomic_DNA"/>
</dbReference>
<sequence>MKKLSVLLMAFVLVSALLVGCGTKENDNTTTPEQGATPTEAGSETEKPVKEETNTEEPKELIKIVVGATIEPHATILNSEAVKNALAEQGYSIEVVEYTDYVQPNAATEDGSLDANFFQHVPYLNDFNKNNGTNLVSVANVHFEPLGIYPGKTASLDAIPDKGQVAVPNDTSNEARALLLLEKAGLIKLKEGVGLEATIKDILENPKNLDIVEIEAAQTAKVLQDVELAVINGNYALTEGLSANEDALLVEDAQSEGSTTYANVLVVKAGNEETDKTKALIKAVTSEETKRFIEEQWKGAVVPVF</sequence>
<evidence type="ECO:0000256" key="5">
    <source>
        <dbReference type="ARBA" id="ARBA00023139"/>
    </source>
</evidence>
<dbReference type="SUPFAM" id="SSF53850">
    <property type="entry name" value="Periplasmic binding protein-like II"/>
    <property type="match status" value="1"/>
</dbReference>
<keyword evidence="3 8" id="KW-0732">Signal</keyword>
<organism evidence="9 10">
    <name type="scientific">Anaerocolumna cellulosilytica</name>
    <dbReference type="NCBI Taxonomy" id="433286"/>
    <lineage>
        <taxon>Bacteria</taxon>
        <taxon>Bacillati</taxon>
        <taxon>Bacillota</taxon>
        <taxon>Clostridia</taxon>
        <taxon>Lachnospirales</taxon>
        <taxon>Lachnospiraceae</taxon>
        <taxon>Anaerocolumna</taxon>
    </lineage>
</organism>
<dbReference type="InterPro" id="IPR004872">
    <property type="entry name" value="Lipoprotein_NlpA"/>
</dbReference>
<dbReference type="Gene3D" id="3.40.190.10">
    <property type="entry name" value="Periplasmic binding protein-like II"/>
    <property type="match status" value="2"/>
</dbReference>